<evidence type="ECO:0000256" key="6">
    <source>
        <dbReference type="ARBA" id="ARBA00022683"/>
    </source>
</evidence>
<keyword evidence="7" id="KW-0418">Kinase</keyword>
<keyword evidence="3" id="KW-0963">Cytoplasm</keyword>
<reference evidence="9 10" key="1">
    <citation type="submission" date="2017-03" db="EMBL/GenBank/DDBJ databases">
        <title>Genome sequence of Clostridium oryzae DSM 28571.</title>
        <authorList>
            <person name="Poehlein A."/>
            <person name="Daniel R."/>
        </authorList>
    </citation>
    <scope>NUCLEOTIDE SEQUENCE [LARGE SCALE GENOMIC DNA]</scope>
    <source>
        <strain evidence="9 10">DSM 28571</strain>
    </source>
</reference>
<dbReference type="SUPFAM" id="SSF52728">
    <property type="entry name" value="PTS IIb component"/>
    <property type="match status" value="1"/>
</dbReference>
<evidence type="ECO:0000256" key="7">
    <source>
        <dbReference type="ARBA" id="ARBA00022777"/>
    </source>
</evidence>
<evidence type="ECO:0000256" key="1">
    <source>
        <dbReference type="ARBA" id="ARBA00004496"/>
    </source>
</evidence>
<dbReference type="RefSeq" id="WP_079421881.1">
    <property type="nucleotide sequence ID" value="NZ_MZGV01000002.1"/>
</dbReference>
<evidence type="ECO:0000256" key="4">
    <source>
        <dbReference type="ARBA" id="ARBA00022597"/>
    </source>
</evidence>
<dbReference type="STRING" id="1450648.CLORY_04250"/>
<evidence type="ECO:0000256" key="3">
    <source>
        <dbReference type="ARBA" id="ARBA00022490"/>
    </source>
</evidence>
<dbReference type="EMBL" id="MZGV01000002">
    <property type="protein sequence ID" value="OPJ64916.1"/>
    <property type="molecule type" value="Genomic_DNA"/>
</dbReference>
<dbReference type="GO" id="GO:0008982">
    <property type="term" value="F:protein-N(PI)-phosphohistidine-sugar phosphotransferase activity"/>
    <property type="evidence" value="ECO:0007669"/>
    <property type="project" value="InterPro"/>
</dbReference>
<protein>
    <submittedName>
        <fullName evidence="9">PTS system mannose-specific EIIAB component</fullName>
    </submittedName>
</protein>
<keyword evidence="2" id="KW-0813">Transport</keyword>
<feature type="domain" description="PTS EIIB type-4" evidence="8">
    <location>
        <begin position="1"/>
        <end position="157"/>
    </location>
</feature>
<keyword evidence="5" id="KW-0808">Transferase</keyword>
<gene>
    <name evidence="9" type="primary">manX_1</name>
    <name evidence="9" type="ORF">CLORY_04250</name>
</gene>
<keyword evidence="10" id="KW-1185">Reference proteome</keyword>
<evidence type="ECO:0000256" key="5">
    <source>
        <dbReference type="ARBA" id="ARBA00022679"/>
    </source>
</evidence>
<proteinExistence type="predicted"/>
<evidence type="ECO:0000313" key="9">
    <source>
        <dbReference type="EMBL" id="OPJ64916.1"/>
    </source>
</evidence>
<comment type="subcellular location">
    <subcellularLocation>
        <location evidence="1">Cytoplasm</location>
    </subcellularLocation>
</comment>
<dbReference type="OrthoDB" id="9788818at2"/>
<dbReference type="InterPro" id="IPR004720">
    <property type="entry name" value="PTS_IIB_sorbose-sp"/>
</dbReference>
<dbReference type="AlphaFoldDB" id="A0A1V4IYA0"/>
<evidence type="ECO:0000256" key="2">
    <source>
        <dbReference type="ARBA" id="ARBA00022448"/>
    </source>
</evidence>
<accession>A0A1V4IYA0</accession>
<evidence type="ECO:0000259" key="8">
    <source>
        <dbReference type="PROSITE" id="PS51101"/>
    </source>
</evidence>
<dbReference type="Pfam" id="PF03830">
    <property type="entry name" value="PTSIIB_sorb"/>
    <property type="match status" value="1"/>
</dbReference>
<keyword evidence="4" id="KW-0762">Sugar transport</keyword>
<dbReference type="PROSITE" id="PS51101">
    <property type="entry name" value="PTS_EIIB_TYPE_4"/>
    <property type="match status" value="1"/>
</dbReference>
<keyword evidence="6" id="KW-0598">Phosphotransferase system</keyword>
<name>A0A1V4IYA0_9CLOT</name>
<organism evidence="9 10">
    <name type="scientific">Clostridium oryzae</name>
    <dbReference type="NCBI Taxonomy" id="1450648"/>
    <lineage>
        <taxon>Bacteria</taxon>
        <taxon>Bacillati</taxon>
        <taxon>Bacillota</taxon>
        <taxon>Clostridia</taxon>
        <taxon>Eubacteriales</taxon>
        <taxon>Clostridiaceae</taxon>
        <taxon>Clostridium</taxon>
    </lineage>
</organism>
<dbReference type="InterPro" id="IPR036667">
    <property type="entry name" value="PTS_IIB_sorbose-sp_sf"/>
</dbReference>
<dbReference type="Proteomes" id="UP000190080">
    <property type="component" value="Unassembled WGS sequence"/>
</dbReference>
<dbReference type="GO" id="GO:0005737">
    <property type="term" value="C:cytoplasm"/>
    <property type="evidence" value="ECO:0007669"/>
    <property type="project" value="UniProtKB-SubCell"/>
</dbReference>
<dbReference type="GO" id="GO:0016301">
    <property type="term" value="F:kinase activity"/>
    <property type="evidence" value="ECO:0007669"/>
    <property type="project" value="UniProtKB-KW"/>
</dbReference>
<sequence length="157" mass="17820">MIKLLRVDDRLLHGQVAFAWTKNLKINLIVVANDTIAHDEFTKMTLGLAKPQGVNLTIVEVKKATEILNTEKVKKYSTLIIVNNLVDAQRIAESVEEIKSINIGGIKEREGSKRYTNAVTLTDDDIRICRELIEKNIEVEARQMPVDKKQLIKDLIK</sequence>
<dbReference type="GO" id="GO:0009401">
    <property type="term" value="P:phosphoenolpyruvate-dependent sugar phosphotransferase system"/>
    <property type="evidence" value="ECO:0007669"/>
    <property type="project" value="UniProtKB-KW"/>
</dbReference>
<comment type="caution">
    <text evidence="9">The sequence shown here is derived from an EMBL/GenBank/DDBJ whole genome shotgun (WGS) entry which is preliminary data.</text>
</comment>
<dbReference type="Gene3D" id="3.40.35.10">
    <property type="entry name" value="Phosphotransferase system, sorbose subfamily IIB component"/>
    <property type="match status" value="1"/>
</dbReference>
<evidence type="ECO:0000313" key="10">
    <source>
        <dbReference type="Proteomes" id="UP000190080"/>
    </source>
</evidence>